<feature type="transmembrane region" description="Helical" evidence="1">
    <location>
        <begin position="6"/>
        <end position="28"/>
    </location>
</feature>
<protein>
    <recommendedName>
        <fullName evidence="4">Type II secretion system protein GspH</fullName>
    </recommendedName>
</protein>
<gene>
    <name evidence="2" type="ORF">A0U89_15570</name>
</gene>
<proteinExistence type="predicted"/>
<organism evidence="2 3">
    <name type="scientific">Kozakia baliensis</name>
    <dbReference type="NCBI Taxonomy" id="153496"/>
    <lineage>
        <taxon>Bacteria</taxon>
        <taxon>Pseudomonadati</taxon>
        <taxon>Pseudomonadota</taxon>
        <taxon>Alphaproteobacteria</taxon>
        <taxon>Acetobacterales</taxon>
        <taxon>Acetobacteraceae</taxon>
        <taxon>Kozakia</taxon>
    </lineage>
</organism>
<keyword evidence="3" id="KW-1185">Reference proteome</keyword>
<evidence type="ECO:0000313" key="2">
    <source>
        <dbReference type="EMBL" id="AOX18729.1"/>
    </source>
</evidence>
<dbReference type="EMBL" id="CP014677">
    <property type="protein sequence ID" value="AOX18729.1"/>
    <property type="molecule type" value="Genomic_DNA"/>
</dbReference>
<evidence type="ECO:0000313" key="3">
    <source>
        <dbReference type="Proteomes" id="UP000179145"/>
    </source>
</evidence>
<dbReference type="NCBIfam" id="TIGR02532">
    <property type="entry name" value="IV_pilin_GFxxxE"/>
    <property type="match status" value="1"/>
</dbReference>
<dbReference type="Proteomes" id="UP000179145">
    <property type="component" value="Plasmid pKB14400_3"/>
</dbReference>
<dbReference type="Pfam" id="PF07963">
    <property type="entry name" value="N_methyl"/>
    <property type="match status" value="1"/>
</dbReference>
<accession>A0A1D8UYN2</accession>
<dbReference type="InterPro" id="IPR012902">
    <property type="entry name" value="N_methyl_site"/>
</dbReference>
<evidence type="ECO:0000256" key="1">
    <source>
        <dbReference type="SAM" id="Phobius"/>
    </source>
</evidence>
<sequence length="148" mass="15733">MHVAQAGFTLLEMMVVLVIAGLLMGVALERGPLRSDAANFSAARSRVLAIFRDAQTLSETSGDAVSVEADVAHSQIATIQGKNFRLQKLPSGMHLSFSLPNGRLSPRALYVFTADGSVSGPPMILTLGKHRCILTFSPVTGRISVNNV</sequence>
<reference evidence="2 3" key="1">
    <citation type="journal article" date="2016" name="Microb. Cell Fact.">
        <title>Dissection of exopolysaccharide biosynthesis in Kozakia baliensis.</title>
        <authorList>
            <person name="Brandt J.U."/>
            <person name="Jakob F."/>
            <person name="Behr J."/>
            <person name="Geissler A.J."/>
            <person name="Vogel R.F."/>
        </authorList>
    </citation>
    <scope>NUCLEOTIDE SEQUENCE [LARGE SCALE GENOMIC DNA]</scope>
    <source>
        <strain evidence="2 3">DSM 14400</strain>
        <plasmid evidence="3">Plasmid pkb14400_3</plasmid>
    </source>
</reference>
<keyword evidence="1" id="KW-0812">Transmembrane</keyword>
<keyword evidence="1" id="KW-0472">Membrane</keyword>
<dbReference type="KEGG" id="kba:A0U89_15570"/>
<dbReference type="PROSITE" id="PS00409">
    <property type="entry name" value="PROKAR_NTER_METHYL"/>
    <property type="match status" value="1"/>
</dbReference>
<dbReference type="AlphaFoldDB" id="A0A1D8UYN2"/>
<evidence type="ECO:0008006" key="4">
    <source>
        <dbReference type="Google" id="ProtNLM"/>
    </source>
</evidence>
<geneLocation type="plasmid" evidence="3">
    <name>pkb14400_3</name>
</geneLocation>
<dbReference type="SUPFAM" id="SSF54523">
    <property type="entry name" value="Pili subunits"/>
    <property type="match status" value="1"/>
</dbReference>
<dbReference type="InterPro" id="IPR045584">
    <property type="entry name" value="Pilin-like"/>
</dbReference>
<dbReference type="OrthoDB" id="7277573at2"/>
<keyword evidence="1" id="KW-1133">Transmembrane helix</keyword>
<name>A0A1D8UYN2_9PROT</name>
<keyword evidence="2" id="KW-0614">Plasmid</keyword>